<dbReference type="EMBL" id="GBXM01107122">
    <property type="protein sequence ID" value="JAH01455.1"/>
    <property type="molecule type" value="Transcribed_RNA"/>
</dbReference>
<sequence>MISNSSNMSVYISNFNYIFNLTESLIKETCNIM</sequence>
<proteinExistence type="predicted"/>
<reference evidence="1" key="2">
    <citation type="journal article" date="2015" name="Fish Shellfish Immunol.">
        <title>Early steps in the European eel (Anguilla anguilla)-Vibrio vulnificus interaction in the gills: Role of the RtxA13 toxin.</title>
        <authorList>
            <person name="Callol A."/>
            <person name="Pajuelo D."/>
            <person name="Ebbesson L."/>
            <person name="Teles M."/>
            <person name="MacKenzie S."/>
            <person name="Amaro C."/>
        </authorList>
    </citation>
    <scope>NUCLEOTIDE SEQUENCE</scope>
</reference>
<accession>A0A0E9Q116</accession>
<evidence type="ECO:0000313" key="1">
    <source>
        <dbReference type="EMBL" id="JAH10434.1"/>
    </source>
</evidence>
<dbReference type="AlphaFoldDB" id="A0A0E9Q116"/>
<reference evidence="1" key="1">
    <citation type="submission" date="2014-11" db="EMBL/GenBank/DDBJ databases">
        <authorList>
            <person name="Amaro Gonzalez C."/>
        </authorList>
    </citation>
    <scope>NUCLEOTIDE SEQUENCE</scope>
</reference>
<name>A0A0E9Q116_ANGAN</name>
<protein>
    <submittedName>
        <fullName evidence="1">Uncharacterized protein</fullName>
    </submittedName>
</protein>
<dbReference type="EMBL" id="GBXM01098143">
    <property type="protein sequence ID" value="JAH10434.1"/>
    <property type="molecule type" value="Transcribed_RNA"/>
</dbReference>
<organism evidence="1">
    <name type="scientific">Anguilla anguilla</name>
    <name type="common">European freshwater eel</name>
    <name type="synonym">Muraena anguilla</name>
    <dbReference type="NCBI Taxonomy" id="7936"/>
    <lineage>
        <taxon>Eukaryota</taxon>
        <taxon>Metazoa</taxon>
        <taxon>Chordata</taxon>
        <taxon>Craniata</taxon>
        <taxon>Vertebrata</taxon>
        <taxon>Euteleostomi</taxon>
        <taxon>Actinopterygii</taxon>
        <taxon>Neopterygii</taxon>
        <taxon>Teleostei</taxon>
        <taxon>Anguilliformes</taxon>
        <taxon>Anguillidae</taxon>
        <taxon>Anguilla</taxon>
    </lineage>
</organism>